<keyword evidence="9" id="KW-0808">Transferase</keyword>
<comment type="subcellular location">
    <subcellularLocation>
        <location evidence="1">Cell membrane</location>
        <topology evidence="1">Multi-pass membrane protein</topology>
    </subcellularLocation>
</comment>
<protein>
    <submittedName>
        <fullName evidence="9">Acyltransferase family protein</fullName>
    </submittedName>
</protein>
<dbReference type="RefSeq" id="WP_377910517.1">
    <property type="nucleotide sequence ID" value="NZ_JBHSGK010000020.1"/>
</dbReference>
<comment type="similarity">
    <text evidence="2">Belongs to the acyltransferase 3 family.</text>
</comment>
<feature type="transmembrane region" description="Helical" evidence="7">
    <location>
        <begin position="149"/>
        <end position="167"/>
    </location>
</feature>
<gene>
    <name evidence="9" type="ORF">ACFO4L_15190</name>
</gene>
<evidence type="ECO:0000256" key="1">
    <source>
        <dbReference type="ARBA" id="ARBA00004651"/>
    </source>
</evidence>
<dbReference type="EMBL" id="JBHSGK010000020">
    <property type="protein sequence ID" value="MFC4737924.1"/>
    <property type="molecule type" value="Genomic_DNA"/>
</dbReference>
<feature type="transmembrane region" description="Helical" evidence="7">
    <location>
        <begin position="252"/>
        <end position="271"/>
    </location>
</feature>
<evidence type="ECO:0000256" key="2">
    <source>
        <dbReference type="ARBA" id="ARBA00007400"/>
    </source>
</evidence>
<dbReference type="InterPro" id="IPR002656">
    <property type="entry name" value="Acyl_transf_3_dom"/>
</dbReference>
<feature type="transmembrane region" description="Helical" evidence="7">
    <location>
        <begin position="220"/>
        <end position="237"/>
    </location>
</feature>
<dbReference type="PANTHER" id="PTHR40074">
    <property type="entry name" value="O-ACETYLTRANSFERASE WECH"/>
    <property type="match status" value="1"/>
</dbReference>
<feature type="transmembrane region" description="Helical" evidence="7">
    <location>
        <begin position="283"/>
        <end position="301"/>
    </location>
</feature>
<dbReference type="Proteomes" id="UP001595896">
    <property type="component" value="Unassembled WGS sequence"/>
</dbReference>
<name>A0ABV9P253_9BACI</name>
<evidence type="ECO:0000259" key="8">
    <source>
        <dbReference type="Pfam" id="PF01757"/>
    </source>
</evidence>
<dbReference type="PANTHER" id="PTHR40074:SF2">
    <property type="entry name" value="O-ACETYLTRANSFERASE WECH"/>
    <property type="match status" value="1"/>
</dbReference>
<keyword evidence="9" id="KW-0012">Acyltransferase</keyword>
<evidence type="ECO:0000256" key="4">
    <source>
        <dbReference type="ARBA" id="ARBA00022692"/>
    </source>
</evidence>
<feature type="transmembrane region" description="Helical" evidence="7">
    <location>
        <begin position="307"/>
        <end position="329"/>
    </location>
</feature>
<evidence type="ECO:0000256" key="6">
    <source>
        <dbReference type="ARBA" id="ARBA00023136"/>
    </source>
</evidence>
<evidence type="ECO:0000256" key="3">
    <source>
        <dbReference type="ARBA" id="ARBA00022475"/>
    </source>
</evidence>
<feature type="transmembrane region" description="Helical" evidence="7">
    <location>
        <begin position="187"/>
        <end position="208"/>
    </location>
</feature>
<accession>A0ABV9P253</accession>
<feature type="transmembrane region" description="Helical" evidence="7">
    <location>
        <begin position="12"/>
        <end position="34"/>
    </location>
</feature>
<comment type="caution">
    <text evidence="9">The sequence shown here is derived from an EMBL/GenBank/DDBJ whole genome shotgun (WGS) entry which is preliminary data.</text>
</comment>
<dbReference type="Pfam" id="PF01757">
    <property type="entry name" value="Acyl_transf_3"/>
    <property type="match status" value="1"/>
</dbReference>
<organism evidence="9 10">
    <name type="scientific">Bacillus daqingensis</name>
    <dbReference type="NCBI Taxonomy" id="872396"/>
    <lineage>
        <taxon>Bacteria</taxon>
        <taxon>Bacillati</taxon>
        <taxon>Bacillota</taxon>
        <taxon>Bacilli</taxon>
        <taxon>Bacillales</taxon>
        <taxon>Bacillaceae</taxon>
        <taxon>Bacillus</taxon>
    </lineage>
</organism>
<keyword evidence="4 7" id="KW-0812">Transmembrane</keyword>
<reference evidence="10" key="1">
    <citation type="journal article" date="2019" name="Int. J. Syst. Evol. Microbiol.">
        <title>The Global Catalogue of Microorganisms (GCM) 10K type strain sequencing project: providing services to taxonomists for standard genome sequencing and annotation.</title>
        <authorList>
            <consortium name="The Broad Institute Genomics Platform"/>
            <consortium name="The Broad Institute Genome Sequencing Center for Infectious Disease"/>
            <person name="Wu L."/>
            <person name="Ma J."/>
        </authorList>
    </citation>
    <scope>NUCLEOTIDE SEQUENCE [LARGE SCALE GENOMIC DNA]</scope>
    <source>
        <strain evidence="10">JCM 12165</strain>
    </source>
</reference>
<keyword evidence="3" id="KW-1003">Cell membrane</keyword>
<evidence type="ECO:0000313" key="10">
    <source>
        <dbReference type="Proteomes" id="UP001595896"/>
    </source>
</evidence>
<evidence type="ECO:0000256" key="7">
    <source>
        <dbReference type="SAM" id="Phobius"/>
    </source>
</evidence>
<feature type="transmembrane region" description="Helical" evidence="7">
    <location>
        <begin position="46"/>
        <end position="68"/>
    </location>
</feature>
<evidence type="ECO:0000256" key="5">
    <source>
        <dbReference type="ARBA" id="ARBA00022989"/>
    </source>
</evidence>
<keyword evidence="6 7" id="KW-0472">Membrane</keyword>
<feature type="transmembrane region" description="Helical" evidence="7">
    <location>
        <begin position="88"/>
        <end position="108"/>
    </location>
</feature>
<feature type="domain" description="Acyltransferase 3" evidence="8">
    <location>
        <begin position="12"/>
        <end position="323"/>
    </location>
</feature>
<keyword evidence="5 7" id="KW-1133">Transmembrane helix</keyword>
<keyword evidence="10" id="KW-1185">Reference proteome</keyword>
<proteinExistence type="inferred from homology"/>
<dbReference type="GO" id="GO:0016746">
    <property type="term" value="F:acyltransferase activity"/>
    <property type="evidence" value="ECO:0007669"/>
    <property type="project" value="UniProtKB-KW"/>
</dbReference>
<evidence type="ECO:0000313" key="9">
    <source>
        <dbReference type="EMBL" id="MFC4737924.1"/>
    </source>
</evidence>
<feature type="transmembrane region" description="Helical" evidence="7">
    <location>
        <begin position="114"/>
        <end position="137"/>
    </location>
</feature>
<sequence>MRQSPVLYEAYWLRTIACLAVMMTHTVDVTLLHYENQIGWLEENLLILMRFMAYFGTPAFVFLSEFLIARAYREQVPASFLRKRVRYLLIPFAVMGVVFAVALAPSWSAVPDRAALHILAGGYTGYFVLIIFQFYLLHLLAARWLNCRKPWPVLGCSLVISALYLLFFNVTEPPAGAVAEYIWQRGYWLPFIGWLFYFTLGFYAGIYYDQLKQRLDEHRWLIRILPVFSILLLIVLVRTDTILVVSSKRIDMLLYTTAMIFLIFYLARFTEKAPPPVLWISRYSFNIYLLHNLFLLHAPPIPGLPPLVYAATALTAALLLSITAAAILAKLPGSDYIIGKQLPVPHDKAAKKERLRPQGRTVSR</sequence>